<proteinExistence type="predicted"/>
<dbReference type="AlphaFoldDB" id="A0A3G1A7X8"/>
<sequence>MRTSLKQGGPPKKAAERIVSLRKLLYFVNSLSMDEKKWLSEAVEDPDTLFTRERIPLLDKLVERNLVVDDIPPRSPDLWIDTPPPEKDTELGIGKHVAWKTLLHRKAVKLALKAST</sequence>
<reference evidence="2" key="1">
    <citation type="book" date="2010" name="EXTREMOPHILES" publisher="0:0-0">
        <title>Complete genome sequences of ten hyperthermophilic archaea reveal their metabolic capabilities and possible ecological roles.</title>
        <editorList>
            <person name="?"/>
        </editorList>
        <authorList>
            <person name="Ravin N.V."/>
            <person name="Mardanov A.V."/>
            <person name="Bonch-Osmolovskaya E.A."/>
            <person name="Skryabin K.G."/>
        </authorList>
    </citation>
    <scope>NUCLEOTIDE SEQUENCE [LARGE SCALE GENOMIC DNA]</scope>
    <source>
        <strain evidence="2">1505</strain>
    </source>
</reference>
<gene>
    <name evidence="1" type="ORF">TCARB_1307</name>
</gene>
<organism evidence="1 2">
    <name type="scientific">Thermofilum adornatum 1505</name>
    <dbReference type="NCBI Taxonomy" id="697581"/>
    <lineage>
        <taxon>Archaea</taxon>
        <taxon>Thermoproteota</taxon>
        <taxon>Thermoprotei</taxon>
        <taxon>Thermofilales</taxon>
        <taxon>Thermofilaceae</taxon>
        <taxon>Thermofilum</taxon>
    </lineage>
</organism>
<protein>
    <submittedName>
        <fullName evidence="1">ATPase</fullName>
    </submittedName>
</protein>
<dbReference type="GeneID" id="25406717"/>
<evidence type="ECO:0000313" key="2">
    <source>
        <dbReference type="Proteomes" id="UP000266720"/>
    </source>
</evidence>
<evidence type="ECO:0000313" key="1">
    <source>
        <dbReference type="EMBL" id="AJB42353.1"/>
    </source>
</evidence>
<dbReference type="EMBL" id="CP007493">
    <property type="protein sequence ID" value="AJB42353.1"/>
    <property type="molecule type" value="Genomic_DNA"/>
</dbReference>
<dbReference type="KEGG" id="tcb:TCARB_1307"/>
<dbReference type="STRING" id="697581.TCARB_1307"/>
<dbReference type="GeneID" id="16572867"/>
<accession>A0A3G1A7X8</accession>
<dbReference type="RefSeq" id="WP_020961915.1">
    <property type="nucleotide sequence ID" value="NZ_CP007493.1"/>
</dbReference>
<name>A0A3G1A7X8_9CREN</name>
<dbReference type="Proteomes" id="UP000266720">
    <property type="component" value="Chromosome"/>
</dbReference>